<name>A0A839UBS2_9HYPH</name>
<dbReference type="Proteomes" id="UP000554520">
    <property type="component" value="Unassembled WGS sequence"/>
</dbReference>
<dbReference type="SUPFAM" id="SSF109604">
    <property type="entry name" value="HD-domain/PDEase-like"/>
    <property type="match status" value="1"/>
</dbReference>
<dbReference type="GO" id="GO:0016787">
    <property type="term" value="F:hydrolase activity"/>
    <property type="evidence" value="ECO:0007669"/>
    <property type="project" value="UniProtKB-KW"/>
</dbReference>
<organism evidence="1 2">
    <name type="scientific">Phyllobacterium trifolii</name>
    <dbReference type="NCBI Taxonomy" id="300193"/>
    <lineage>
        <taxon>Bacteria</taxon>
        <taxon>Pseudomonadati</taxon>
        <taxon>Pseudomonadota</taxon>
        <taxon>Alphaproteobacteria</taxon>
        <taxon>Hyphomicrobiales</taxon>
        <taxon>Phyllobacteriaceae</taxon>
        <taxon>Phyllobacterium</taxon>
    </lineage>
</organism>
<dbReference type="RefSeq" id="WP_112532511.1">
    <property type="nucleotide sequence ID" value="NZ_JACHXN010000007.1"/>
</dbReference>
<protein>
    <submittedName>
        <fullName evidence="1">(P)ppGpp synthase/HD superfamily hydrolase</fullName>
    </submittedName>
</protein>
<keyword evidence="1" id="KW-0378">Hydrolase</keyword>
<dbReference type="AlphaFoldDB" id="A0A839UBS2"/>
<dbReference type="EMBL" id="JACHXN010000007">
    <property type="protein sequence ID" value="MBB3146131.1"/>
    <property type="molecule type" value="Genomic_DNA"/>
</dbReference>
<evidence type="ECO:0000313" key="2">
    <source>
        <dbReference type="Proteomes" id="UP000554520"/>
    </source>
</evidence>
<gene>
    <name evidence="1" type="ORF">FHS21_002546</name>
</gene>
<proteinExistence type="predicted"/>
<sequence length="138" mass="15437">MTSLEHAISIAASAHAGHLADDKEPYIFHPLRVMLALDTEDERIVGVLHDVVEKTALTLDSLRAEGLPGHILDAIVSVSRRQGEEYFDFVGRTRENSLGRRVKIADLKDNIEKVKSHLEDPKAREKLAKYEEALARLS</sequence>
<evidence type="ECO:0000313" key="1">
    <source>
        <dbReference type="EMBL" id="MBB3146131.1"/>
    </source>
</evidence>
<comment type="caution">
    <text evidence="1">The sequence shown here is derived from an EMBL/GenBank/DDBJ whole genome shotgun (WGS) entry which is preliminary data.</text>
</comment>
<accession>A0A839UBS2</accession>
<dbReference type="Gene3D" id="1.10.3210.10">
    <property type="entry name" value="Hypothetical protein af1432"/>
    <property type="match status" value="1"/>
</dbReference>
<keyword evidence="2" id="KW-1185">Reference proteome</keyword>
<reference evidence="1 2" key="1">
    <citation type="submission" date="2020-08" db="EMBL/GenBank/DDBJ databases">
        <title>Genomic Encyclopedia of Type Strains, Phase III (KMG-III): the genomes of soil and plant-associated and newly described type strains.</title>
        <authorList>
            <person name="Whitman W."/>
        </authorList>
    </citation>
    <scope>NUCLEOTIDE SEQUENCE [LARGE SCALE GENOMIC DNA]</scope>
    <source>
        <strain evidence="1 2">CECT 7015</strain>
    </source>
</reference>